<dbReference type="PANTHER" id="PTHR32246">
    <property type="entry name" value="INGRESSION PROTEIN FIC1"/>
    <property type="match status" value="1"/>
</dbReference>
<keyword evidence="1" id="KW-0812">Transmembrane</keyword>
<evidence type="ECO:0000313" key="3">
    <source>
        <dbReference type="EMBL" id="KAJ9536004.1"/>
    </source>
</evidence>
<keyword evidence="1" id="KW-0472">Membrane</keyword>
<name>A0AA38S5H3_9ASTR</name>
<reference evidence="3" key="1">
    <citation type="submission" date="2023-03" db="EMBL/GenBank/DDBJ databases">
        <title>Chromosome-scale reference genome and RAD-based genetic map of yellow starthistle (Centaurea solstitialis) reveal putative structural variation and QTLs associated with invader traits.</title>
        <authorList>
            <person name="Reatini B."/>
            <person name="Cang F.A."/>
            <person name="Jiang Q."/>
            <person name="Mckibben M.T.W."/>
            <person name="Barker M.S."/>
            <person name="Rieseberg L.H."/>
            <person name="Dlugosch K.M."/>
        </authorList>
    </citation>
    <scope>NUCLEOTIDE SEQUENCE</scope>
    <source>
        <strain evidence="3">CAN-66</strain>
        <tissue evidence="3">Leaf</tissue>
    </source>
</reference>
<dbReference type="InterPro" id="IPR000008">
    <property type="entry name" value="C2_dom"/>
</dbReference>
<dbReference type="SUPFAM" id="SSF49562">
    <property type="entry name" value="C2 domain (Calcium/lipid-binding domain, CaLB)"/>
    <property type="match status" value="1"/>
</dbReference>
<feature type="domain" description="C2" evidence="2">
    <location>
        <begin position="1"/>
        <end position="119"/>
    </location>
</feature>
<dbReference type="GO" id="GO:0006952">
    <property type="term" value="P:defense response"/>
    <property type="evidence" value="ECO:0007669"/>
    <property type="project" value="InterPro"/>
</dbReference>
<accession>A0AA38S5H3</accession>
<evidence type="ECO:0000256" key="1">
    <source>
        <dbReference type="SAM" id="Phobius"/>
    </source>
</evidence>
<evidence type="ECO:0000313" key="4">
    <source>
        <dbReference type="Proteomes" id="UP001172457"/>
    </source>
</evidence>
<dbReference type="PANTHER" id="PTHR32246:SF173">
    <property type="entry name" value="C2 DOMAIN-CONTAINING PROTEIN"/>
    <property type="match status" value="1"/>
</dbReference>
<dbReference type="InterPro" id="IPR035892">
    <property type="entry name" value="C2_domain_sf"/>
</dbReference>
<dbReference type="Proteomes" id="UP001172457">
    <property type="component" value="Unassembled WGS sequence"/>
</dbReference>
<sequence>MECRTLDLTLISAKRLKNVSLFGKMDVYAVVFISGTFHSISGTFQKLKTPVNKDGGPNPTWNFPMKFIVDESTAMNNRLTLVVKIKSVGMFGMFVNRQLGEVHVPIKELMESMKSDVKSMQFVSYRMRRPSGKTTKGELNFSYKFGEKFSITAEEPVTANPPARAARYLSYPPPPPPRPMNSRTGLLGGALRRMLRACCLVVVEVVAHVVALAVVAGVMWVVAEAVEAVDRRY</sequence>
<dbReference type="Pfam" id="PF00168">
    <property type="entry name" value="C2"/>
    <property type="match status" value="1"/>
</dbReference>
<dbReference type="CDD" id="cd04051">
    <property type="entry name" value="C2_SRC2_like"/>
    <property type="match status" value="1"/>
</dbReference>
<feature type="transmembrane region" description="Helical" evidence="1">
    <location>
        <begin position="197"/>
        <end position="223"/>
    </location>
</feature>
<dbReference type="AlphaFoldDB" id="A0AA38S5H3"/>
<gene>
    <name evidence="3" type="ORF">OSB04_un000832</name>
</gene>
<dbReference type="InterPro" id="IPR044750">
    <property type="entry name" value="C2_SRC2/BAP"/>
</dbReference>
<keyword evidence="1" id="KW-1133">Transmembrane helix</keyword>
<keyword evidence="4" id="KW-1185">Reference proteome</keyword>
<evidence type="ECO:0000259" key="2">
    <source>
        <dbReference type="PROSITE" id="PS50004"/>
    </source>
</evidence>
<comment type="caution">
    <text evidence="3">The sequence shown here is derived from an EMBL/GenBank/DDBJ whole genome shotgun (WGS) entry which is preliminary data.</text>
</comment>
<organism evidence="3 4">
    <name type="scientific">Centaurea solstitialis</name>
    <name type="common">yellow star-thistle</name>
    <dbReference type="NCBI Taxonomy" id="347529"/>
    <lineage>
        <taxon>Eukaryota</taxon>
        <taxon>Viridiplantae</taxon>
        <taxon>Streptophyta</taxon>
        <taxon>Embryophyta</taxon>
        <taxon>Tracheophyta</taxon>
        <taxon>Spermatophyta</taxon>
        <taxon>Magnoliopsida</taxon>
        <taxon>eudicotyledons</taxon>
        <taxon>Gunneridae</taxon>
        <taxon>Pentapetalae</taxon>
        <taxon>asterids</taxon>
        <taxon>campanulids</taxon>
        <taxon>Asterales</taxon>
        <taxon>Asteraceae</taxon>
        <taxon>Carduoideae</taxon>
        <taxon>Cardueae</taxon>
        <taxon>Centaureinae</taxon>
        <taxon>Centaurea</taxon>
    </lineage>
</organism>
<proteinExistence type="predicted"/>
<protein>
    <recommendedName>
        <fullName evidence="2">C2 domain-containing protein</fullName>
    </recommendedName>
</protein>
<dbReference type="SMART" id="SM00239">
    <property type="entry name" value="C2"/>
    <property type="match status" value="1"/>
</dbReference>
<dbReference type="Gene3D" id="2.60.40.150">
    <property type="entry name" value="C2 domain"/>
    <property type="match status" value="1"/>
</dbReference>
<dbReference type="PROSITE" id="PS50004">
    <property type="entry name" value="C2"/>
    <property type="match status" value="1"/>
</dbReference>
<dbReference type="EMBL" id="JARYMX010000078">
    <property type="protein sequence ID" value="KAJ9536004.1"/>
    <property type="molecule type" value="Genomic_DNA"/>
</dbReference>